<dbReference type="KEGG" id="seme:MIZ01_2483"/>
<dbReference type="Pfam" id="PF03799">
    <property type="entry name" value="FtsQ_DivIB_C"/>
    <property type="match status" value="1"/>
</dbReference>
<comment type="function">
    <text evidence="9">Essential cell division protein. May link together the upstream cell division proteins, which are predominantly cytoplasmic, with the downstream cell division proteins, which are predominantly periplasmic. May control correct divisome assembly.</text>
</comment>
<keyword evidence="7 9" id="KW-0472">Membrane</keyword>
<dbReference type="Gene3D" id="3.10.20.310">
    <property type="entry name" value="membrane protein fhac"/>
    <property type="match status" value="1"/>
</dbReference>
<dbReference type="InterPro" id="IPR013685">
    <property type="entry name" value="POTRA_FtsQ_type"/>
</dbReference>
<evidence type="ECO:0000256" key="5">
    <source>
        <dbReference type="ARBA" id="ARBA00022692"/>
    </source>
</evidence>
<keyword evidence="3 9" id="KW-0997">Cell inner membrane</keyword>
<evidence type="ECO:0000259" key="10">
    <source>
        <dbReference type="PROSITE" id="PS51779"/>
    </source>
</evidence>
<dbReference type="EMBL" id="AP023423">
    <property type="protein sequence ID" value="BCK88678.1"/>
    <property type="molecule type" value="Genomic_DNA"/>
</dbReference>
<evidence type="ECO:0000256" key="2">
    <source>
        <dbReference type="ARBA" id="ARBA00022475"/>
    </source>
</evidence>
<evidence type="ECO:0000256" key="3">
    <source>
        <dbReference type="ARBA" id="ARBA00022519"/>
    </source>
</evidence>
<keyword evidence="4 9" id="KW-0132">Cell division</keyword>
<evidence type="ECO:0000256" key="4">
    <source>
        <dbReference type="ARBA" id="ARBA00022618"/>
    </source>
</evidence>
<dbReference type="Gene3D" id="3.40.50.11690">
    <property type="entry name" value="Cell division protein FtsQ/DivIB"/>
    <property type="match status" value="1"/>
</dbReference>
<keyword evidence="2 9" id="KW-1003">Cell membrane</keyword>
<dbReference type="Pfam" id="PF08478">
    <property type="entry name" value="POTRA_1"/>
    <property type="match status" value="1"/>
</dbReference>
<protein>
    <recommendedName>
        <fullName evidence="9">Cell division protein FtsQ</fullName>
    </recommendedName>
</protein>
<keyword evidence="12" id="KW-1185">Reference proteome</keyword>
<organism evidence="11 12">
    <name type="scientific">Sideroxyarcus emersonii</name>
    <dbReference type="NCBI Taxonomy" id="2764705"/>
    <lineage>
        <taxon>Bacteria</taxon>
        <taxon>Pseudomonadati</taxon>
        <taxon>Pseudomonadota</taxon>
        <taxon>Betaproteobacteria</taxon>
        <taxon>Nitrosomonadales</taxon>
        <taxon>Gallionellaceae</taxon>
        <taxon>Sideroxyarcus</taxon>
    </lineage>
</organism>
<evidence type="ECO:0000313" key="12">
    <source>
        <dbReference type="Proteomes" id="UP001320326"/>
    </source>
</evidence>
<feature type="domain" description="POTRA" evidence="10">
    <location>
        <begin position="41"/>
        <end position="110"/>
    </location>
</feature>
<evidence type="ECO:0000256" key="6">
    <source>
        <dbReference type="ARBA" id="ARBA00022989"/>
    </source>
</evidence>
<dbReference type="InterPro" id="IPR034746">
    <property type="entry name" value="POTRA"/>
</dbReference>
<evidence type="ECO:0000256" key="7">
    <source>
        <dbReference type="ARBA" id="ARBA00023136"/>
    </source>
</evidence>
<dbReference type="HAMAP" id="MF_00911">
    <property type="entry name" value="FtsQ_subfam"/>
    <property type="match status" value="1"/>
</dbReference>
<dbReference type="PROSITE" id="PS51779">
    <property type="entry name" value="POTRA"/>
    <property type="match status" value="1"/>
</dbReference>
<evidence type="ECO:0000256" key="1">
    <source>
        <dbReference type="ARBA" id="ARBA00004370"/>
    </source>
</evidence>
<evidence type="ECO:0000256" key="9">
    <source>
        <dbReference type="HAMAP-Rule" id="MF_00911"/>
    </source>
</evidence>
<keyword evidence="8 9" id="KW-0131">Cell cycle</keyword>
<dbReference type="InterPro" id="IPR005548">
    <property type="entry name" value="Cell_div_FtsQ/DivIB_C"/>
</dbReference>
<dbReference type="InterPro" id="IPR045335">
    <property type="entry name" value="FtsQ_C_sf"/>
</dbReference>
<reference evidence="11 12" key="1">
    <citation type="journal article" date="2022" name="Int. J. Syst. Evol. Microbiol.">
        <title>&lt;i&gt;Sideroxyarcus emersonii&lt;/i&gt; gen. nov. sp. nov., a neutrophilic, microaerobic iron- and thiosulfate-oxidizing bacterium isolated from iron-rich wetland sediment.</title>
        <authorList>
            <person name="Kato S."/>
            <person name="Itoh T."/>
            <person name="Iino T."/>
            <person name="Ohkuma M."/>
        </authorList>
    </citation>
    <scope>NUCLEOTIDE SEQUENCE [LARGE SCALE GENOMIC DNA]</scope>
    <source>
        <strain evidence="11 12">MIZ01</strain>
    </source>
</reference>
<comment type="similarity">
    <text evidence="9">Belongs to the FtsQ/DivIB family. FtsQ subfamily.</text>
</comment>
<accession>A0AAN1XC70</accession>
<evidence type="ECO:0000256" key="8">
    <source>
        <dbReference type="ARBA" id="ARBA00023306"/>
    </source>
</evidence>
<keyword evidence="6 9" id="KW-1133">Transmembrane helix</keyword>
<dbReference type="GO" id="GO:0043093">
    <property type="term" value="P:FtsZ-dependent cytokinesis"/>
    <property type="evidence" value="ECO:0007669"/>
    <property type="project" value="UniProtKB-UniRule"/>
</dbReference>
<dbReference type="InterPro" id="IPR026579">
    <property type="entry name" value="FtsQ"/>
</dbReference>
<dbReference type="AlphaFoldDB" id="A0AAN1XC70"/>
<dbReference type="PANTHER" id="PTHR35851:SF1">
    <property type="entry name" value="CELL DIVISION PROTEIN FTSQ"/>
    <property type="match status" value="1"/>
</dbReference>
<comment type="subcellular location">
    <subcellularLocation>
        <location evidence="9">Cell inner membrane</location>
        <topology evidence="9">Single-pass type II membrane protein</topology>
    </subcellularLocation>
    <subcellularLocation>
        <location evidence="1">Membrane</location>
    </subcellularLocation>
    <text evidence="9">Localizes to the division septum.</text>
</comment>
<proteinExistence type="inferred from homology"/>
<feature type="transmembrane region" description="Helical" evidence="9">
    <location>
        <begin position="15"/>
        <end position="36"/>
    </location>
</feature>
<name>A0AAN1XC70_9PROT</name>
<dbReference type="GO" id="GO:0090529">
    <property type="term" value="P:cell septum assembly"/>
    <property type="evidence" value="ECO:0007669"/>
    <property type="project" value="InterPro"/>
</dbReference>
<sequence>MVWAMWDNVPLLRNIANALFGLSLLLVLYGTARYVLRLPVFPLRTVELAQAPQRVPVELLEKVVHEQVSGNFFTVDLEQTRQDFEKLPWVRKVSVRRKFPWSLQVEVEEQVALAHWNGKELVNTHGEVFAGVSEQALPDFIGQPDTSAQVTQMYGELSATLQPMKQQIVQISLSPRFAWQVRLDSGLVLELGREEMQQRLARFVKVYPYSLTTLARPVKHVDLRYRNGFAAYLPGGIV</sequence>
<evidence type="ECO:0000313" key="11">
    <source>
        <dbReference type="EMBL" id="BCK88678.1"/>
    </source>
</evidence>
<dbReference type="Proteomes" id="UP001320326">
    <property type="component" value="Chromosome"/>
</dbReference>
<dbReference type="GO" id="GO:0032153">
    <property type="term" value="C:cell division site"/>
    <property type="evidence" value="ECO:0007669"/>
    <property type="project" value="UniProtKB-UniRule"/>
</dbReference>
<gene>
    <name evidence="9" type="primary">ftsQ</name>
    <name evidence="11" type="ORF">MIZ01_2483</name>
</gene>
<keyword evidence="5 9" id="KW-0812">Transmembrane</keyword>
<dbReference type="PANTHER" id="PTHR35851">
    <property type="entry name" value="CELL DIVISION PROTEIN FTSQ"/>
    <property type="match status" value="1"/>
</dbReference>
<comment type="subunit">
    <text evidence="9">Part of a complex composed of FtsB, FtsL and FtsQ.</text>
</comment>
<dbReference type="GO" id="GO:0005886">
    <property type="term" value="C:plasma membrane"/>
    <property type="evidence" value="ECO:0007669"/>
    <property type="project" value="UniProtKB-SubCell"/>
</dbReference>